<evidence type="ECO:0000313" key="1">
    <source>
        <dbReference type="EMBL" id="KAI3760389.1"/>
    </source>
</evidence>
<keyword evidence="2" id="KW-1185">Reference proteome</keyword>
<name>A0ACB9EN03_9ASTR</name>
<organism evidence="1 2">
    <name type="scientific">Smallanthus sonchifolius</name>
    <dbReference type="NCBI Taxonomy" id="185202"/>
    <lineage>
        <taxon>Eukaryota</taxon>
        <taxon>Viridiplantae</taxon>
        <taxon>Streptophyta</taxon>
        <taxon>Embryophyta</taxon>
        <taxon>Tracheophyta</taxon>
        <taxon>Spermatophyta</taxon>
        <taxon>Magnoliopsida</taxon>
        <taxon>eudicotyledons</taxon>
        <taxon>Gunneridae</taxon>
        <taxon>Pentapetalae</taxon>
        <taxon>asterids</taxon>
        <taxon>campanulids</taxon>
        <taxon>Asterales</taxon>
        <taxon>Asteraceae</taxon>
        <taxon>Asteroideae</taxon>
        <taxon>Heliantheae alliance</taxon>
        <taxon>Millerieae</taxon>
        <taxon>Smallanthus</taxon>
    </lineage>
</organism>
<proteinExistence type="predicted"/>
<reference evidence="1 2" key="2">
    <citation type="journal article" date="2022" name="Mol. Ecol. Resour.">
        <title>The genomes of chicory, endive, great burdock and yacon provide insights into Asteraceae paleo-polyploidization history and plant inulin production.</title>
        <authorList>
            <person name="Fan W."/>
            <person name="Wang S."/>
            <person name="Wang H."/>
            <person name="Wang A."/>
            <person name="Jiang F."/>
            <person name="Liu H."/>
            <person name="Zhao H."/>
            <person name="Xu D."/>
            <person name="Zhang Y."/>
        </authorList>
    </citation>
    <scope>NUCLEOTIDE SEQUENCE [LARGE SCALE GENOMIC DNA]</scope>
    <source>
        <strain evidence="2">cv. Yunnan</strain>
        <tissue evidence="1">Leaves</tissue>
    </source>
</reference>
<reference evidence="2" key="1">
    <citation type="journal article" date="2022" name="Mol. Ecol. Resour.">
        <title>The genomes of chicory, endive, great burdock and yacon provide insights into Asteraceae palaeo-polyploidization history and plant inulin production.</title>
        <authorList>
            <person name="Fan W."/>
            <person name="Wang S."/>
            <person name="Wang H."/>
            <person name="Wang A."/>
            <person name="Jiang F."/>
            <person name="Liu H."/>
            <person name="Zhao H."/>
            <person name="Xu D."/>
            <person name="Zhang Y."/>
        </authorList>
    </citation>
    <scope>NUCLEOTIDE SEQUENCE [LARGE SCALE GENOMIC DNA]</scope>
    <source>
        <strain evidence="2">cv. Yunnan</strain>
    </source>
</reference>
<gene>
    <name evidence="1" type="ORF">L1987_50784</name>
</gene>
<evidence type="ECO:0000313" key="2">
    <source>
        <dbReference type="Proteomes" id="UP001056120"/>
    </source>
</evidence>
<sequence length="189" mass="20149">MWRSRRESSRGIDSINGSMRRSCSNLNFVRSSLKDVENLLADDDTNCFNKTLDQPSPCSATAATTTAAARRLSIFHRVHLANKFARAFSPKESPNSEKSPPDSKNAAAADKLGKSDGLISIPVSNNAAAAEKLEKSDRLISIPDSNNAAAADKLGKSDYLSCATSAAEATSATVRKVALGVVRCAMRMV</sequence>
<dbReference type="EMBL" id="CM042034">
    <property type="protein sequence ID" value="KAI3760389.1"/>
    <property type="molecule type" value="Genomic_DNA"/>
</dbReference>
<protein>
    <submittedName>
        <fullName evidence="1">Uncharacterized protein</fullName>
    </submittedName>
</protein>
<dbReference type="Proteomes" id="UP001056120">
    <property type="component" value="Linkage Group LG17"/>
</dbReference>
<comment type="caution">
    <text evidence="1">The sequence shown here is derived from an EMBL/GenBank/DDBJ whole genome shotgun (WGS) entry which is preliminary data.</text>
</comment>
<accession>A0ACB9EN03</accession>